<feature type="domain" description="UTP25 NTP hydrolase-like" evidence="9">
    <location>
        <begin position="328"/>
        <end position="415"/>
    </location>
</feature>
<feature type="region of interest" description="Disordered" evidence="7">
    <location>
        <begin position="1"/>
        <end position="45"/>
    </location>
</feature>
<dbReference type="Proteomes" id="UP000245383">
    <property type="component" value="Unassembled WGS sequence"/>
</dbReference>
<feature type="region of interest" description="Disordered" evidence="7">
    <location>
        <begin position="133"/>
        <end position="197"/>
    </location>
</feature>
<protein>
    <recommendedName>
        <fullName evidence="4">U3 small nucleolar RNA-associated protein 25</fullName>
    </recommendedName>
    <alternativeName>
        <fullName evidence="6">U three protein 25</fullName>
    </alternativeName>
</protein>
<keyword evidence="11" id="KW-1185">Reference proteome</keyword>
<reference evidence="10 11" key="1">
    <citation type="journal article" date="2018" name="MBio">
        <title>Comparative Genomics Reveals the Core Gene Toolbox for the Fungus-Insect Symbiosis.</title>
        <authorList>
            <person name="Wang Y."/>
            <person name="Stata M."/>
            <person name="Wang W."/>
            <person name="Stajich J.E."/>
            <person name="White M.M."/>
            <person name="Moncalvo J.M."/>
        </authorList>
    </citation>
    <scope>NUCLEOTIDE SEQUENCE [LARGE SCALE GENOMIC DNA]</scope>
    <source>
        <strain evidence="10 11">SWE-8-4</strain>
    </source>
</reference>
<comment type="function">
    <text evidence="1">DEAD-box RNA helicase-like protein required for pre-18S rRNA processing, specifically at sites A0, A1, and A2.</text>
</comment>
<dbReference type="InterPro" id="IPR027417">
    <property type="entry name" value="P-loop_NTPase"/>
</dbReference>
<feature type="compositionally biased region" description="Basic and acidic residues" evidence="7">
    <location>
        <begin position="153"/>
        <end position="162"/>
    </location>
</feature>
<accession>A0A2T9YQ31</accession>
<feature type="domain" description="UTP25 C-terminal" evidence="8">
    <location>
        <begin position="657"/>
        <end position="751"/>
    </location>
</feature>
<evidence type="ECO:0000256" key="5">
    <source>
        <dbReference type="ARBA" id="ARBA00023242"/>
    </source>
</evidence>
<keyword evidence="5" id="KW-0539">Nucleus</keyword>
<proteinExistence type="inferred from homology"/>
<sequence length="854" mass="98023">MKNSSKIRSSKGKSREKTKYTKRELNQLKEYGQLDPTNLEGTENDLEEAISKAINKRESNRVATFVSDKPESNKSYKSSKYSNRSQHQENVEEDLITEQPKETAKDSYRNLLNRFKNADNFLQVEENTLSTQNLKRKLKQSDRHMKVSRKLTTVKEPDELPEKAAISSDSEAESNSQDIDNTSVHNSSSSEDSDSEIENITNLQTSLSNQDDSNGIGTSIDPFINHLESVTDIQLSEKISKIANKDFSISEISCAVPGQSVVLYSTVESEDQIMQTSIQAPVNISTEPIKHRLVDNFIKANKKVLDNESKNVNMSKIQQRFYRYCNSYKDLLYTDRNHLNYKELMSIYALHTLNHVLKSRDRIVKHSIKASKTEKENTQGDIDIRDQGFTRPTVLVLLPYRSQAYEFINMILDFLGSLKIASFLINDHKAIFSGNLDDSFRIGIRLTRKSAKLYSDFYLSDILVASPIGLRLLTGAEDKETKVDFDFLSSIEVLVLDQCDAFQMQNWDHILHLFTRINLVPKKPRDADFSRIRTYYLDGLMKHIRQTIIISDYNTPELSSVFNKNCTSYQGKLRAKNIYDGSMAQVLSQSIDMTFNKIIPKSIINSNDDRFNFFIKNRDLFSPKSREKGNEPCSRIFVRIYIKVGCFKRKNLVLSWYQIRGVKQIIFYGLPDHSNYFSELINFIDQDSINEKIETKSKNKNKALENLLSSDVSNKSKELTQCVVLFTKYDHMKLERVVGTKAVDQIANSANMYQIRGVKQIIFYGLPDHSNYFSELINFIDQDSINEKIETKSKNKNKALENLLSSDVSNKSKELTQCVVLFTKYDHMKLERVVGTKAVDQIANSANMSFIFNS</sequence>
<dbReference type="EMBL" id="MBFR01000092">
    <property type="protein sequence ID" value="PVU94401.1"/>
    <property type="molecule type" value="Genomic_DNA"/>
</dbReference>
<feature type="compositionally biased region" description="Basic and acidic residues" evidence="7">
    <location>
        <begin position="13"/>
        <end position="27"/>
    </location>
</feature>
<feature type="compositionally biased region" description="Polar residues" evidence="7">
    <location>
        <begin position="167"/>
        <end position="178"/>
    </location>
</feature>
<dbReference type="Pfam" id="PF06862">
    <property type="entry name" value="Utp25_C"/>
    <property type="match status" value="2"/>
</dbReference>
<dbReference type="Gene3D" id="3.40.50.300">
    <property type="entry name" value="P-loop containing nucleotide triphosphate hydrolases"/>
    <property type="match status" value="1"/>
</dbReference>
<evidence type="ECO:0000256" key="3">
    <source>
        <dbReference type="ARBA" id="ARBA00009223"/>
    </source>
</evidence>
<evidence type="ECO:0000313" key="11">
    <source>
        <dbReference type="Proteomes" id="UP000245383"/>
    </source>
</evidence>
<feature type="domain" description="UTP25 C-terminal" evidence="8">
    <location>
        <begin position="753"/>
        <end position="852"/>
    </location>
</feature>
<feature type="region of interest" description="Disordered" evidence="7">
    <location>
        <begin position="61"/>
        <end position="104"/>
    </location>
</feature>
<comment type="similarity">
    <text evidence="3">Belongs to the UTP25 family.</text>
</comment>
<dbReference type="GO" id="GO:0032040">
    <property type="term" value="C:small-subunit processome"/>
    <property type="evidence" value="ECO:0007669"/>
    <property type="project" value="TreeGrafter"/>
</dbReference>
<dbReference type="GO" id="GO:0000462">
    <property type="term" value="P:maturation of SSU-rRNA from tricistronic rRNA transcript (SSU-rRNA, 5.8S rRNA, LSU-rRNA)"/>
    <property type="evidence" value="ECO:0007669"/>
    <property type="project" value="TreeGrafter"/>
</dbReference>
<comment type="caution">
    <text evidence="10">The sequence shown here is derived from an EMBL/GenBank/DDBJ whole genome shotgun (WGS) entry which is preliminary data.</text>
</comment>
<evidence type="ECO:0000256" key="2">
    <source>
        <dbReference type="ARBA" id="ARBA00004604"/>
    </source>
</evidence>
<dbReference type="AlphaFoldDB" id="A0A2T9YQ31"/>
<evidence type="ECO:0000256" key="4">
    <source>
        <dbReference type="ARBA" id="ARBA00015422"/>
    </source>
</evidence>
<evidence type="ECO:0000313" key="10">
    <source>
        <dbReference type="EMBL" id="PVU94401.1"/>
    </source>
</evidence>
<feature type="domain" description="UTP25 NTP hydrolase-like" evidence="9">
    <location>
        <begin position="426"/>
        <end position="572"/>
    </location>
</feature>
<evidence type="ECO:0000259" key="9">
    <source>
        <dbReference type="Pfam" id="PF22916"/>
    </source>
</evidence>
<dbReference type="GO" id="GO:0019843">
    <property type="term" value="F:rRNA binding"/>
    <property type="evidence" value="ECO:0007669"/>
    <property type="project" value="TreeGrafter"/>
</dbReference>
<organism evidence="10 11">
    <name type="scientific">Smittium simulii</name>
    <dbReference type="NCBI Taxonomy" id="133385"/>
    <lineage>
        <taxon>Eukaryota</taxon>
        <taxon>Fungi</taxon>
        <taxon>Fungi incertae sedis</taxon>
        <taxon>Zoopagomycota</taxon>
        <taxon>Kickxellomycotina</taxon>
        <taxon>Harpellomycetes</taxon>
        <taxon>Harpellales</taxon>
        <taxon>Legeriomycetaceae</taxon>
        <taxon>Smittium</taxon>
    </lineage>
</organism>
<dbReference type="PANTHER" id="PTHR12933:SF0">
    <property type="entry name" value="U3 SMALL NUCLEOLAR RNA-ASSOCIATED PROTEIN 25 HOMOLOG"/>
    <property type="match status" value="1"/>
</dbReference>
<gene>
    <name evidence="10" type="ORF">BB561_002569</name>
</gene>
<evidence type="ECO:0000256" key="7">
    <source>
        <dbReference type="SAM" id="MobiDB-lite"/>
    </source>
</evidence>
<feature type="compositionally biased region" description="Low complexity" evidence="7">
    <location>
        <begin position="179"/>
        <end position="190"/>
    </location>
</feature>
<evidence type="ECO:0000256" key="6">
    <source>
        <dbReference type="ARBA" id="ARBA00031846"/>
    </source>
</evidence>
<evidence type="ECO:0000259" key="8">
    <source>
        <dbReference type="Pfam" id="PF06862"/>
    </source>
</evidence>
<dbReference type="PANTHER" id="PTHR12933">
    <property type="entry name" value="ORF PROTEIN-RELATED"/>
    <property type="match status" value="1"/>
</dbReference>
<dbReference type="Pfam" id="PF22916">
    <property type="entry name" value="UTP25_NTPase-like"/>
    <property type="match status" value="2"/>
</dbReference>
<dbReference type="InterPro" id="IPR010678">
    <property type="entry name" value="UTP25"/>
</dbReference>
<name>A0A2T9YQ31_9FUNG</name>
<comment type="subcellular location">
    <subcellularLocation>
        <location evidence="2">Nucleus</location>
        <location evidence="2">Nucleolus</location>
    </subcellularLocation>
</comment>
<evidence type="ECO:0000256" key="1">
    <source>
        <dbReference type="ARBA" id="ARBA00002883"/>
    </source>
</evidence>
<dbReference type="STRING" id="133385.A0A2T9YQ31"/>
<dbReference type="OrthoDB" id="10264378at2759"/>
<dbReference type="GO" id="GO:0034511">
    <property type="term" value="F:U3 snoRNA binding"/>
    <property type="evidence" value="ECO:0007669"/>
    <property type="project" value="InterPro"/>
</dbReference>
<dbReference type="InterPro" id="IPR053939">
    <property type="entry name" value="UTP25_C"/>
</dbReference>
<dbReference type="InterPro" id="IPR053940">
    <property type="entry name" value="UTP25_NTPase-like"/>
</dbReference>